<dbReference type="Gene3D" id="3.80.10.10">
    <property type="entry name" value="Ribonuclease Inhibitor"/>
    <property type="match status" value="1"/>
</dbReference>
<feature type="compositionally biased region" description="Polar residues" evidence="3">
    <location>
        <begin position="70"/>
        <end position="94"/>
    </location>
</feature>
<dbReference type="PROSITE" id="PS51450">
    <property type="entry name" value="LRR"/>
    <property type="match status" value="1"/>
</dbReference>
<evidence type="ECO:0000313" key="5">
    <source>
        <dbReference type="Proteomes" id="UP000030680"/>
    </source>
</evidence>
<feature type="compositionally biased region" description="Basic residues" evidence="3">
    <location>
        <begin position="22"/>
        <end position="31"/>
    </location>
</feature>
<dbReference type="PANTHER" id="PTHR48051:SF1">
    <property type="entry name" value="RAS SUPPRESSOR PROTEIN 1"/>
    <property type="match status" value="1"/>
</dbReference>
<dbReference type="SUPFAM" id="SSF52075">
    <property type="entry name" value="Outer arm dynein light chain 1"/>
    <property type="match status" value="1"/>
</dbReference>
<keyword evidence="5" id="KW-1185">Reference proteome</keyword>
<dbReference type="RefSeq" id="XP_005708403.1">
    <property type="nucleotide sequence ID" value="XM_005708346.1"/>
</dbReference>
<evidence type="ECO:0000313" key="4">
    <source>
        <dbReference type="EMBL" id="EME31883.1"/>
    </source>
</evidence>
<dbReference type="Gramene" id="EME31883">
    <property type="protein sequence ID" value="EME31883"/>
    <property type="gene ID" value="Gasu_09520"/>
</dbReference>
<reference evidence="5" key="1">
    <citation type="journal article" date="2013" name="Science">
        <title>Gene transfer from bacteria and archaea facilitated evolution of an extremophilic eukaryote.</title>
        <authorList>
            <person name="Schonknecht G."/>
            <person name="Chen W.H."/>
            <person name="Ternes C.M."/>
            <person name="Barbier G.G."/>
            <person name="Shrestha R.P."/>
            <person name="Stanke M."/>
            <person name="Brautigam A."/>
            <person name="Baker B.J."/>
            <person name="Banfield J.F."/>
            <person name="Garavito R.M."/>
            <person name="Carr K."/>
            <person name="Wilkerson C."/>
            <person name="Rensing S.A."/>
            <person name="Gagneul D."/>
            <person name="Dickenson N.E."/>
            <person name="Oesterhelt C."/>
            <person name="Lercher M.J."/>
            <person name="Weber A.P."/>
        </authorList>
    </citation>
    <scope>NUCLEOTIDE SEQUENCE [LARGE SCALE GENOMIC DNA]</scope>
    <source>
        <strain evidence="5">074W</strain>
    </source>
</reference>
<feature type="region of interest" description="Disordered" evidence="3">
    <location>
        <begin position="138"/>
        <end position="160"/>
    </location>
</feature>
<dbReference type="SMART" id="SM00369">
    <property type="entry name" value="LRR_TYP"/>
    <property type="match status" value="2"/>
</dbReference>
<dbReference type="PANTHER" id="PTHR48051">
    <property type="match status" value="1"/>
</dbReference>
<name>M2Y781_GALSU</name>
<dbReference type="InterPro" id="IPR032675">
    <property type="entry name" value="LRR_dom_sf"/>
</dbReference>
<dbReference type="Proteomes" id="UP000030680">
    <property type="component" value="Unassembled WGS sequence"/>
</dbReference>
<keyword evidence="2" id="KW-0677">Repeat</keyword>
<dbReference type="Pfam" id="PF00560">
    <property type="entry name" value="LRR_1"/>
    <property type="match status" value="1"/>
</dbReference>
<dbReference type="AlphaFoldDB" id="M2Y781"/>
<dbReference type="InterPro" id="IPR050216">
    <property type="entry name" value="LRR_domain-containing"/>
</dbReference>
<evidence type="ECO:0000256" key="1">
    <source>
        <dbReference type="ARBA" id="ARBA00022614"/>
    </source>
</evidence>
<feature type="compositionally biased region" description="Basic and acidic residues" evidence="3">
    <location>
        <begin position="138"/>
        <end position="148"/>
    </location>
</feature>
<dbReference type="GeneID" id="17090496"/>
<dbReference type="EMBL" id="KB454489">
    <property type="protein sequence ID" value="EME31883.1"/>
    <property type="molecule type" value="Genomic_DNA"/>
</dbReference>
<keyword evidence="1" id="KW-0433">Leucine-rich repeat</keyword>
<proteinExistence type="predicted"/>
<evidence type="ECO:0000256" key="3">
    <source>
        <dbReference type="SAM" id="MobiDB-lite"/>
    </source>
</evidence>
<dbReference type="InterPro" id="IPR003591">
    <property type="entry name" value="Leu-rich_rpt_typical-subtyp"/>
</dbReference>
<feature type="compositionally biased region" description="Polar residues" evidence="3">
    <location>
        <begin position="149"/>
        <end position="160"/>
    </location>
</feature>
<dbReference type="eggNOG" id="KOG0619">
    <property type="taxonomic scope" value="Eukaryota"/>
</dbReference>
<dbReference type="InterPro" id="IPR001611">
    <property type="entry name" value="Leu-rich_rpt"/>
</dbReference>
<dbReference type="OrthoDB" id="6087at2759"/>
<dbReference type="GO" id="GO:0005737">
    <property type="term" value="C:cytoplasm"/>
    <property type="evidence" value="ECO:0007669"/>
    <property type="project" value="TreeGrafter"/>
</dbReference>
<feature type="region of interest" description="Disordered" evidence="3">
    <location>
        <begin position="1"/>
        <end position="31"/>
    </location>
</feature>
<evidence type="ECO:0000256" key="2">
    <source>
        <dbReference type="ARBA" id="ARBA00022737"/>
    </source>
</evidence>
<gene>
    <name evidence="4" type="ORF">Gasu_09520</name>
</gene>
<accession>M2Y781</accession>
<organism evidence="4 5">
    <name type="scientific">Galdieria sulphuraria</name>
    <name type="common">Red alga</name>
    <dbReference type="NCBI Taxonomy" id="130081"/>
    <lineage>
        <taxon>Eukaryota</taxon>
        <taxon>Rhodophyta</taxon>
        <taxon>Bangiophyceae</taxon>
        <taxon>Galdieriales</taxon>
        <taxon>Galdieriaceae</taxon>
        <taxon>Galdieria</taxon>
    </lineage>
</organism>
<dbReference type="Pfam" id="PF13855">
    <property type="entry name" value="LRR_8"/>
    <property type="match status" value="1"/>
</dbReference>
<sequence>MKESVSKETLPTVDDFGNKQSKLCKQKRKRTNQVDTRKLMFVPVDSSSQPLSQEESLVATSITRIDDKSCSNSTLESEVQNSSTDTHSTQVQPNLENRIAKSQLKTKQHCESALLEENNSSAAENIQMQSFVEDIKDSQTFQESHDRSTSTTESSLQGTGTTEVSLELAIAQLENSVCRMEGIANMSFLHLTCTTLEMLLTYLWKMACPCFCFHLQGNHLSTLPDSIKLFSESITHLYLQDNRLQVFPSTLCCLKKLRVLDLSRNCLRYLPEEISNLQNLVILDISDNNLIQLPSSIWQMPLLETIHYAGNPELQR</sequence>
<protein>
    <submittedName>
        <fullName evidence="4">Uncharacterized protein</fullName>
    </submittedName>
</protein>
<feature type="region of interest" description="Disordered" evidence="3">
    <location>
        <begin position="68"/>
        <end position="94"/>
    </location>
</feature>
<dbReference type="STRING" id="130081.M2Y781"/>